<evidence type="ECO:0000313" key="2">
    <source>
        <dbReference type="Proteomes" id="UP000431826"/>
    </source>
</evidence>
<sequence>MKAVRNWHQSWSWRPAGPWCPTGSGVARITTSVSASGCQQLFKPAVKKANAGKGACTSWIGKQNKGEWQSAQTSGPLMPDDVSQLLRCALSRADERQVRYDSSNGDEIWTAPSRLRHWREWPMRDARPSDGR</sequence>
<comment type="caution">
    <text evidence="1">The sequence shown here is derived from an EMBL/GenBank/DDBJ whole genome shotgun (WGS) entry which is preliminary data.</text>
</comment>
<dbReference type="AlphaFoldDB" id="A0A640UN26"/>
<keyword evidence="2" id="KW-1185">Reference proteome</keyword>
<organism evidence="1 2">
    <name type="scientific">Streptomyces tubercidicus</name>
    <dbReference type="NCBI Taxonomy" id="47759"/>
    <lineage>
        <taxon>Bacteria</taxon>
        <taxon>Bacillati</taxon>
        <taxon>Actinomycetota</taxon>
        <taxon>Actinomycetes</taxon>
        <taxon>Kitasatosporales</taxon>
        <taxon>Streptomycetaceae</taxon>
        <taxon>Streptomyces</taxon>
    </lineage>
</organism>
<proteinExistence type="predicted"/>
<accession>A0A640UN26</accession>
<name>A0A640UN26_9ACTN</name>
<dbReference type="EMBL" id="BLIR01000001">
    <property type="protein sequence ID" value="GFE36754.1"/>
    <property type="molecule type" value="Genomic_DNA"/>
</dbReference>
<dbReference type="Proteomes" id="UP000431826">
    <property type="component" value="Unassembled WGS sequence"/>
</dbReference>
<gene>
    <name evidence="1" type="ORF">Stube_14270</name>
</gene>
<reference evidence="1 2" key="1">
    <citation type="submission" date="2019-12" db="EMBL/GenBank/DDBJ databases">
        <title>Whole genome shotgun sequence of Streptomyces tubercidicus NBRC 13090.</title>
        <authorList>
            <person name="Ichikawa N."/>
            <person name="Kimura A."/>
            <person name="Kitahashi Y."/>
            <person name="Komaki H."/>
            <person name="Tamura T."/>
        </authorList>
    </citation>
    <scope>NUCLEOTIDE SEQUENCE [LARGE SCALE GENOMIC DNA]</scope>
    <source>
        <strain evidence="1 2">NBRC 13090</strain>
    </source>
</reference>
<protein>
    <submittedName>
        <fullName evidence="1">Uncharacterized protein</fullName>
    </submittedName>
</protein>
<evidence type="ECO:0000313" key="1">
    <source>
        <dbReference type="EMBL" id="GFE36754.1"/>
    </source>
</evidence>